<dbReference type="InterPro" id="IPR035965">
    <property type="entry name" value="PAS-like_dom_sf"/>
</dbReference>
<feature type="domain" description="PAS" evidence="13">
    <location>
        <begin position="25"/>
        <end position="60"/>
    </location>
</feature>
<dbReference type="EMBL" id="CP024608">
    <property type="protein sequence ID" value="ATQ77661.1"/>
    <property type="molecule type" value="Genomic_DNA"/>
</dbReference>
<comment type="subcellular location">
    <subcellularLocation>
        <location evidence="1">Cell inner membrane</location>
        <topology evidence="1">Multi-pass membrane protein</topology>
    </subcellularLocation>
</comment>
<dbReference type="Pfam" id="PF00672">
    <property type="entry name" value="HAMP"/>
    <property type="match status" value="1"/>
</dbReference>
<dbReference type="PANTHER" id="PTHR43531:SF7">
    <property type="entry name" value="AEROTAXIS RECEPTOR"/>
    <property type="match status" value="1"/>
</dbReference>
<dbReference type="OrthoDB" id="9806477at2"/>
<dbReference type="Gene3D" id="3.30.450.20">
    <property type="entry name" value="PAS domain"/>
    <property type="match status" value="1"/>
</dbReference>
<reference evidence="15" key="1">
    <citation type="submission" date="2017-10" db="EMBL/GenBank/DDBJ databases">
        <title>Massilia psychrophilum sp. nov., a novel purple-pigmented bacterium isolated from Tianshan glacier, Xinjiang Municipality, China.</title>
        <authorList>
            <person name="Wang H."/>
        </authorList>
    </citation>
    <scope>NUCLEOTIDE SEQUENCE [LARGE SCALE GENOMIC DNA]</scope>
    <source>
        <strain evidence="15">B2</strain>
    </source>
</reference>
<dbReference type="GO" id="GO:0004888">
    <property type="term" value="F:transmembrane signaling receptor activity"/>
    <property type="evidence" value="ECO:0007669"/>
    <property type="project" value="TreeGrafter"/>
</dbReference>
<evidence type="ECO:0000256" key="2">
    <source>
        <dbReference type="ARBA" id="ARBA00022475"/>
    </source>
</evidence>
<dbReference type="GO" id="GO:0005886">
    <property type="term" value="C:plasma membrane"/>
    <property type="evidence" value="ECO:0007669"/>
    <property type="project" value="UniProtKB-SubCell"/>
</dbReference>
<dbReference type="SMART" id="SM00304">
    <property type="entry name" value="HAMP"/>
    <property type="match status" value="1"/>
</dbReference>
<evidence type="ECO:0000259" key="12">
    <source>
        <dbReference type="PROSITE" id="PS50111"/>
    </source>
</evidence>
<dbReference type="PROSITE" id="PS50885">
    <property type="entry name" value="HAMP"/>
    <property type="match status" value="1"/>
</dbReference>
<evidence type="ECO:0000256" key="10">
    <source>
        <dbReference type="PROSITE-ProRule" id="PRU00284"/>
    </source>
</evidence>
<keyword evidence="6 11" id="KW-0812">Transmembrane</keyword>
<evidence type="ECO:0000259" key="13">
    <source>
        <dbReference type="PROSITE" id="PS50112"/>
    </source>
</evidence>
<dbReference type="Proteomes" id="UP000229897">
    <property type="component" value="Chromosome"/>
</dbReference>
<evidence type="ECO:0000313" key="16">
    <source>
        <dbReference type="Proteomes" id="UP000229897"/>
    </source>
</evidence>
<dbReference type="SUPFAM" id="SSF58104">
    <property type="entry name" value="Methyl-accepting chemotaxis protein (MCP) signaling domain"/>
    <property type="match status" value="1"/>
</dbReference>
<dbReference type="InterPro" id="IPR051310">
    <property type="entry name" value="MCP_chemotaxis"/>
</dbReference>
<dbReference type="PANTHER" id="PTHR43531">
    <property type="entry name" value="PROTEIN ICFG"/>
    <property type="match status" value="1"/>
</dbReference>
<feature type="transmembrane region" description="Helical" evidence="11">
    <location>
        <begin position="165"/>
        <end position="184"/>
    </location>
</feature>
<dbReference type="AlphaFoldDB" id="A0A2D2DRQ8"/>
<gene>
    <name evidence="15" type="ORF">CR152_26515</name>
</gene>
<keyword evidence="7 11" id="KW-1133">Transmembrane helix</keyword>
<evidence type="ECO:0000256" key="8">
    <source>
        <dbReference type="ARBA" id="ARBA00023136"/>
    </source>
</evidence>
<dbReference type="FunFam" id="1.10.287.950:FF:000001">
    <property type="entry name" value="Methyl-accepting chemotaxis sensory transducer"/>
    <property type="match status" value="1"/>
</dbReference>
<dbReference type="InterPro" id="IPR003660">
    <property type="entry name" value="HAMP_dom"/>
</dbReference>
<keyword evidence="3" id="KW-0488">Methylation</keyword>
<organism evidence="15 16">
    <name type="scientific">Massilia violaceinigra</name>
    <dbReference type="NCBI Taxonomy" id="2045208"/>
    <lineage>
        <taxon>Bacteria</taxon>
        <taxon>Pseudomonadati</taxon>
        <taxon>Pseudomonadota</taxon>
        <taxon>Betaproteobacteria</taxon>
        <taxon>Burkholderiales</taxon>
        <taxon>Oxalobacteraceae</taxon>
        <taxon>Telluria group</taxon>
        <taxon>Massilia</taxon>
    </lineage>
</organism>
<evidence type="ECO:0000256" key="9">
    <source>
        <dbReference type="ARBA" id="ARBA00029447"/>
    </source>
</evidence>
<dbReference type="InterPro" id="IPR001610">
    <property type="entry name" value="PAC"/>
</dbReference>
<keyword evidence="8 11" id="KW-0472">Membrane</keyword>
<evidence type="ECO:0000256" key="5">
    <source>
        <dbReference type="ARBA" id="ARBA00022519"/>
    </source>
</evidence>
<dbReference type="PROSITE" id="PS50112">
    <property type="entry name" value="PAS"/>
    <property type="match status" value="1"/>
</dbReference>
<dbReference type="SUPFAM" id="SSF55785">
    <property type="entry name" value="PYP-like sensor domain (PAS domain)"/>
    <property type="match status" value="1"/>
</dbReference>
<dbReference type="NCBIfam" id="TIGR00229">
    <property type="entry name" value="sensory_box"/>
    <property type="match status" value="1"/>
</dbReference>
<evidence type="ECO:0000256" key="11">
    <source>
        <dbReference type="SAM" id="Phobius"/>
    </source>
</evidence>
<proteinExistence type="inferred from homology"/>
<dbReference type="CDD" id="cd00130">
    <property type="entry name" value="PAS"/>
    <property type="match status" value="1"/>
</dbReference>
<name>A0A2D2DRQ8_9BURK</name>
<dbReference type="Gene3D" id="1.10.287.950">
    <property type="entry name" value="Methyl-accepting chemotaxis protein"/>
    <property type="match status" value="1"/>
</dbReference>
<keyword evidence="5" id="KW-0997">Cell inner membrane</keyword>
<feature type="domain" description="Methyl-accepting transducer" evidence="12">
    <location>
        <begin position="269"/>
        <end position="498"/>
    </location>
</feature>
<accession>A0A2D2DRQ8</accession>
<dbReference type="Pfam" id="PF08447">
    <property type="entry name" value="PAS_3"/>
    <property type="match status" value="1"/>
</dbReference>
<evidence type="ECO:0000256" key="4">
    <source>
        <dbReference type="ARBA" id="ARBA00022500"/>
    </source>
</evidence>
<comment type="similarity">
    <text evidence="9">Belongs to the methyl-accepting chemotaxis (MCP) protein family.</text>
</comment>
<evidence type="ECO:0000256" key="3">
    <source>
        <dbReference type="ARBA" id="ARBA00022481"/>
    </source>
</evidence>
<dbReference type="PROSITE" id="PS50111">
    <property type="entry name" value="CHEMOTAXIS_TRANSDUC_2"/>
    <property type="match status" value="1"/>
</dbReference>
<dbReference type="GO" id="GO:0007165">
    <property type="term" value="P:signal transduction"/>
    <property type="evidence" value="ECO:0007669"/>
    <property type="project" value="UniProtKB-KW"/>
</dbReference>
<sequence length="544" mass="56593">MRNNLPVTGIEYALREGQSIVSKTDTKGIITYVNASFIEVSGFAGDELLGKPHNLVRHPDMPADAFADLWRSMKAGRPWTGVVKNRRKNGDFYWVVANVTPVKENGQVAGFMSVRTRPTRAQIEGAGELYQRFKEGRADGLAIVDGAAARTGIAARVRAAFHLPIGVRIGILMASLAMLLAGLGAASGSVMLAGLGAFGALLALGGWVALRRAIVVPMRQAAEAVQALAGGDLSFACANERTDDMGQLLRGLRQVTLNLRAIIGDVRTNVASIGTATRDIAAGNADLAARTGSQASSLEQTASSMEQFAVTVGDNAERALQADQLVLSASSVAGKGGQAVAQVGATMGQISDSAARIVDIISLINGIAFQTNILALNAAVEAARAGEQGRGFAVVAGEVRALAQRSAAAASDIKHLIEDSVAKVRNGDRLVEEAGGTMAGVVESVRRATTIMSDITRASVEQKSGIAQVNEAVAQLDRITRQNAALVEESAGAAASVAEQAGQLAQAISVFKFGGESRVRGVRANRPSRADSAVFDAGQGFREP</sequence>
<dbReference type="KEGG" id="mass:CR152_26515"/>
<evidence type="ECO:0000313" key="15">
    <source>
        <dbReference type="EMBL" id="ATQ77661.1"/>
    </source>
</evidence>
<keyword evidence="10" id="KW-0807">Transducer</keyword>
<dbReference type="SMART" id="SM00086">
    <property type="entry name" value="PAC"/>
    <property type="match status" value="1"/>
</dbReference>
<evidence type="ECO:0000256" key="6">
    <source>
        <dbReference type="ARBA" id="ARBA00022692"/>
    </source>
</evidence>
<dbReference type="Pfam" id="PF00015">
    <property type="entry name" value="MCPsignal"/>
    <property type="match status" value="1"/>
</dbReference>
<evidence type="ECO:0000256" key="1">
    <source>
        <dbReference type="ARBA" id="ARBA00004429"/>
    </source>
</evidence>
<keyword evidence="2" id="KW-1003">Cell membrane</keyword>
<evidence type="ECO:0000259" key="14">
    <source>
        <dbReference type="PROSITE" id="PS50885"/>
    </source>
</evidence>
<feature type="transmembrane region" description="Helical" evidence="11">
    <location>
        <begin position="190"/>
        <end position="210"/>
    </location>
</feature>
<keyword evidence="4" id="KW-0145">Chemotaxis</keyword>
<feature type="domain" description="HAMP" evidence="14">
    <location>
        <begin position="212"/>
        <end position="264"/>
    </location>
</feature>
<dbReference type="InterPro" id="IPR013655">
    <property type="entry name" value="PAS_fold_3"/>
</dbReference>
<dbReference type="InterPro" id="IPR000014">
    <property type="entry name" value="PAS"/>
</dbReference>
<keyword evidence="16" id="KW-1185">Reference proteome</keyword>
<dbReference type="GO" id="GO:0052131">
    <property type="term" value="P:positive aerotaxis"/>
    <property type="evidence" value="ECO:0007669"/>
    <property type="project" value="UniProtKB-ARBA"/>
</dbReference>
<dbReference type="RefSeq" id="WP_099880043.1">
    <property type="nucleotide sequence ID" value="NZ_CP024608.1"/>
</dbReference>
<evidence type="ECO:0000256" key="7">
    <source>
        <dbReference type="ARBA" id="ARBA00022989"/>
    </source>
</evidence>
<protein>
    <submittedName>
        <fullName evidence="15">Chemotaxis protein</fullName>
    </submittedName>
</protein>
<dbReference type="SMART" id="SM00283">
    <property type="entry name" value="MA"/>
    <property type="match status" value="1"/>
</dbReference>
<dbReference type="FunFam" id="3.30.450.20:FF:000046">
    <property type="entry name" value="Aerotaxis sensor receptor"/>
    <property type="match status" value="1"/>
</dbReference>
<dbReference type="InterPro" id="IPR004089">
    <property type="entry name" value="MCPsignal_dom"/>
</dbReference>